<feature type="coiled-coil region" evidence="11">
    <location>
        <begin position="412"/>
        <end position="449"/>
    </location>
</feature>
<evidence type="ECO:0000259" key="14">
    <source>
        <dbReference type="PROSITE" id="PS50885"/>
    </source>
</evidence>
<keyword evidence="4" id="KW-0145">Chemotaxis</keyword>
<dbReference type="Pfam" id="PF02743">
    <property type="entry name" value="dCache_1"/>
    <property type="match status" value="1"/>
</dbReference>
<evidence type="ECO:0000256" key="5">
    <source>
        <dbReference type="ARBA" id="ARBA00022692"/>
    </source>
</evidence>
<dbReference type="SUPFAM" id="SSF58104">
    <property type="entry name" value="Methyl-accepting chemotaxis protein (MCP) signaling domain"/>
    <property type="match status" value="1"/>
</dbReference>
<gene>
    <name evidence="15" type="ORF">D3873_00355</name>
</gene>
<dbReference type="EMBL" id="CP032418">
    <property type="protein sequence ID" value="AYC28395.1"/>
    <property type="molecule type" value="Genomic_DNA"/>
</dbReference>
<accession>A0A385YP03</accession>
<keyword evidence="2" id="KW-1003">Cell membrane</keyword>
<evidence type="ECO:0000313" key="15">
    <source>
        <dbReference type="EMBL" id="AYC28395.1"/>
    </source>
</evidence>
<dbReference type="AlphaFoldDB" id="A0A385YP03"/>
<comment type="similarity">
    <text evidence="9">Belongs to the methyl-accepting chemotaxis (MCP) protein family.</text>
</comment>
<dbReference type="Proteomes" id="UP000265725">
    <property type="component" value="Chromosome"/>
</dbReference>
<dbReference type="Pfam" id="PF00015">
    <property type="entry name" value="MCPsignal"/>
    <property type="match status" value="1"/>
</dbReference>
<evidence type="ECO:0000256" key="8">
    <source>
        <dbReference type="ARBA" id="ARBA00023224"/>
    </source>
</evidence>
<evidence type="ECO:0000256" key="7">
    <source>
        <dbReference type="ARBA" id="ARBA00023136"/>
    </source>
</evidence>
<dbReference type="Gene3D" id="1.10.287.950">
    <property type="entry name" value="Methyl-accepting chemotaxis protein"/>
    <property type="match status" value="1"/>
</dbReference>
<keyword evidence="11" id="KW-0175">Coiled coil</keyword>
<dbReference type="CDD" id="cd12913">
    <property type="entry name" value="PDC1_MCP_like"/>
    <property type="match status" value="1"/>
</dbReference>
<dbReference type="InterPro" id="IPR029151">
    <property type="entry name" value="Sensor-like_sf"/>
</dbReference>
<proteinExistence type="inferred from homology"/>
<dbReference type="KEGG" id="paek:D3873_00355"/>
<evidence type="ECO:0000256" key="12">
    <source>
        <dbReference type="SAM" id="Phobius"/>
    </source>
</evidence>
<keyword evidence="16" id="KW-1185">Reference proteome</keyword>
<protein>
    <submittedName>
        <fullName evidence="15">Methyl-accepting chemotaxis protein</fullName>
    </submittedName>
</protein>
<evidence type="ECO:0000256" key="10">
    <source>
        <dbReference type="PROSITE-ProRule" id="PRU00284"/>
    </source>
</evidence>
<evidence type="ECO:0000256" key="2">
    <source>
        <dbReference type="ARBA" id="ARBA00022475"/>
    </source>
</evidence>
<dbReference type="Pfam" id="PF00672">
    <property type="entry name" value="HAMP"/>
    <property type="match status" value="1"/>
</dbReference>
<evidence type="ECO:0000259" key="13">
    <source>
        <dbReference type="PROSITE" id="PS50111"/>
    </source>
</evidence>
<feature type="domain" description="Methyl-accepting transducer" evidence="13">
    <location>
        <begin position="383"/>
        <end position="633"/>
    </location>
</feature>
<organism evidence="15 16">
    <name type="scientific">Paenisporosarcina cavernae</name>
    <dbReference type="NCBI Taxonomy" id="2320858"/>
    <lineage>
        <taxon>Bacteria</taxon>
        <taxon>Bacillati</taxon>
        <taxon>Bacillota</taxon>
        <taxon>Bacilli</taxon>
        <taxon>Bacillales</taxon>
        <taxon>Caryophanaceae</taxon>
        <taxon>Paenisporosarcina</taxon>
    </lineage>
</organism>
<dbReference type="PROSITE" id="PS50885">
    <property type="entry name" value="HAMP"/>
    <property type="match status" value="1"/>
</dbReference>
<dbReference type="GO" id="GO:0007165">
    <property type="term" value="P:signal transduction"/>
    <property type="evidence" value="ECO:0007669"/>
    <property type="project" value="UniProtKB-KW"/>
</dbReference>
<dbReference type="GO" id="GO:0005886">
    <property type="term" value="C:plasma membrane"/>
    <property type="evidence" value="ECO:0007669"/>
    <property type="project" value="UniProtKB-SubCell"/>
</dbReference>
<reference evidence="16" key="1">
    <citation type="submission" date="2018-09" db="EMBL/GenBank/DDBJ databases">
        <authorList>
            <person name="Zhu H."/>
        </authorList>
    </citation>
    <scope>NUCLEOTIDE SEQUENCE [LARGE SCALE GENOMIC DNA]</scope>
    <source>
        <strain evidence="16">K2R23-3</strain>
    </source>
</reference>
<keyword evidence="8 10" id="KW-0807">Transducer</keyword>
<dbReference type="OrthoDB" id="9762005at2"/>
<comment type="subcellular location">
    <subcellularLocation>
        <location evidence="1">Cell membrane</location>
        <topology evidence="1">Multi-pass membrane protein</topology>
    </subcellularLocation>
</comment>
<keyword evidence="5 12" id="KW-0812">Transmembrane</keyword>
<keyword evidence="6 12" id="KW-1133">Transmembrane helix</keyword>
<dbReference type="InterPro" id="IPR004089">
    <property type="entry name" value="MCPsignal_dom"/>
</dbReference>
<dbReference type="SUPFAM" id="SSF103190">
    <property type="entry name" value="Sensory domain-like"/>
    <property type="match status" value="1"/>
</dbReference>
<dbReference type="SMART" id="SM00304">
    <property type="entry name" value="HAMP"/>
    <property type="match status" value="1"/>
</dbReference>
<evidence type="ECO:0000256" key="6">
    <source>
        <dbReference type="ARBA" id="ARBA00022989"/>
    </source>
</evidence>
<evidence type="ECO:0000256" key="9">
    <source>
        <dbReference type="ARBA" id="ARBA00029447"/>
    </source>
</evidence>
<dbReference type="PANTHER" id="PTHR32089">
    <property type="entry name" value="METHYL-ACCEPTING CHEMOTAXIS PROTEIN MCPB"/>
    <property type="match status" value="1"/>
</dbReference>
<evidence type="ECO:0000256" key="3">
    <source>
        <dbReference type="ARBA" id="ARBA00022481"/>
    </source>
</evidence>
<feature type="domain" description="HAMP" evidence="14">
    <location>
        <begin position="312"/>
        <end position="364"/>
    </location>
</feature>
<dbReference type="CDD" id="cd06225">
    <property type="entry name" value="HAMP"/>
    <property type="match status" value="1"/>
</dbReference>
<evidence type="ECO:0000256" key="4">
    <source>
        <dbReference type="ARBA" id="ARBA00022500"/>
    </source>
</evidence>
<dbReference type="CDD" id="cd12912">
    <property type="entry name" value="PDC2_MCP_like"/>
    <property type="match status" value="1"/>
</dbReference>
<keyword evidence="7 12" id="KW-0472">Membrane</keyword>
<evidence type="ECO:0000256" key="11">
    <source>
        <dbReference type="SAM" id="Coils"/>
    </source>
</evidence>
<evidence type="ECO:0000256" key="1">
    <source>
        <dbReference type="ARBA" id="ARBA00004651"/>
    </source>
</evidence>
<dbReference type="PROSITE" id="PS50111">
    <property type="entry name" value="CHEMOTAXIS_TRANSDUC_2"/>
    <property type="match status" value="1"/>
</dbReference>
<dbReference type="GO" id="GO:0006935">
    <property type="term" value="P:chemotaxis"/>
    <property type="evidence" value="ECO:0007669"/>
    <property type="project" value="UniProtKB-KW"/>
</dbReference>
<feature type="transmembrane region" description="Helical" evidence="12">
    <location>
        <begin position="288"/>
        <end position="310"/>
    </location>
</feature>
<dbReference type="Gene3D" id="3.30.450.20">
    <property type="entry name" value="PAS domain"/>
    <property type="match status" value="2"/>
</dbReference>
<sequence length="669" mass="72585">MKMFQNIRTKLISVMVLTLVLAFAALLGIASYQLKEKNEQDVIQQSEAIVSELSNNSEQFLNGIASGIEQFSYNEAVQDFSQADLAANGDEANPELRAATARANKQMEAYLSTYEQATSVYAALENKTIYIVPVVDLPADFDATTREWYQVAKSDNSKVHWSEPYIDVATNEYVITASKGYGNGVAGVDVKLEDLTTQLSAVDLGYKGYPVMLSANGLGIIHPEKKGEDLSAEPYAKKVLASADEKGVLPFSEGGKEYLFIYDKVPSTGWIIGAVYEQSVIAAASNDIIFSLLITGLITLLLVIIVLYVISTRFSKPILHIRDVVSEVAAGRLDIRAKVKSKDEIGELGTQLNEMITKLHNILQVVQSSVMNVRESAEGLSAVAEETNASGEQVALAANEIAVGATRSAEEADTANKRSSELSNQINEAAEQTHEMSKLASQAEEVNKNGLNQMTRLQDFNSSSSASFASMQEVINGLGEKVLTIESVMSTITEISNQTNLLALNASIEAARAGEHGRGFAVVADEVRKLAEQSVQATDEVKKTIQLIQESSQSAMDEMEKTNEIITQQSSVVNETSDIFGQISHFVSQMQQAIVSIVDEIESVSTSKDEVVKVIQEMAAMSEETAAAAEEVSASTDEQLRAVQTVSESAEHLTRLGEQLQEAVDRFKV</sequence>
<keyword evidence="3" id="KW-0488">Methylation</keyword>
<name>A0A385YP03_9BACL</name>
<dbReference type="InterPro" id="IPR033479">
    <property type="entry name" value="dCache_1"/>
</dbReference>
<dbReference type="InterPro" id="IPR003660">
    <property type="entry name" value="HAMP_dom"/>
</dbReference>
<evidence type="ECO:0000313" key="16">
    <source>
        <dbReference type="Proteomes" id="UP000265725"/>
    </source>
</evidence>
<dbReference type="SMART" id="SM00283">
    <property type="entry name" value="MA"/>
    <property type="match status" value="1"/>
</dbReference>
<dbReference type="PANTHER" id="PTHR32089:SF114">
    <property type="entry name" value="METHYL-ACCEPTING CHEMOTAXIS PROTEIN MCPB"/>
    <property type="match status" value="1"/>
</dbReference>